<gene>
    <name evidence="2" type="ORF">FBEOM_13073</name>
</gene>
<reference evidence="2" key="2">
    <citation type="submission" date="2020-02" db="EMBL/GenBank/DDBJ databases">
        <title>Identification and distribution of gene clusters putatively required for synthesis of sphingolipid metabolism inhibitors in phylogenetically diverse species of the filamentous fungus Fusarium.</title>
        <authorList>
            <person name="Kim H.-S."/>
            <person name="Busman M."/>
            <person name="Brown D.W."/>
            <person name="Divon H."/>
            <person name="Uhlig S."/>
            <person name="Proctor R.H."/>
        </authorList>
    </citation>
    <scope>NUCLEOTIDE SEQUENCE</scope>
    <source>
        <strain evidence="2">NRRL 25174</strain>
    </source>
</reference>
<dbReference type="InterPro" id="IPR054416">
    <property type="entry name" value="GST_UstS-like_C"/>
</dbReference>
<dbReference type="InterPro" id="IPR036282">
    <property type="entry name" value="Glutathione-S-Trfase_C_sf"/>
</dbReference>
<dbReference type="SUPFAM" id="SSF47616">
    <property type="entry name" value="GST C-terminal domain-like"/>
    <property type="match status" value="1"/>
</dbReference>
<comment type="caution">
    <text evidence="2">The sequence shown here is derived from an EMBL/GenBank/DDBJ whole genome shotgun (WGS) entry which is preliminary data.</text>
</comment>
<dbReference type="AlphaFoldDB" id="A0A9P5A6D7"/>
<sequence length="160" mass="18672">MGSRSIAKALENRFSAPSLQLETEEFARVEELAEKLLISSRPLWAHLLAKKVLAPPDQQYYTDTRAKRYGMSLDSYYTEHVSQQLWYQLDTMCREIGDALAETPGPFLMNYHPSYADFTVVALLRFFSCVDETMLDHFYSVEPQLLKLYDACHEWLERDF</sequence>
<evidence type="ECO:0000313" key="2">
    <source>
        <dbReference type="EMBL" id="KAF4333125.1"/>
    </source>
</evidence>
<evidence type="ECO:0000313" key="3">
    <source>
        <dbReference type="Proteomes" id="UP000730481"/>
    </source>
</evidence>
<keyword evidence="3" id="KW-1185">Reference proteome</keyword>
<feature type="domain" description="Glutathione S-transferase UstS-like C-terminal" evidence="1">
    <location>
        <begin position="49"/>
        <end position="132"/>
    </location>
</feature>
<name>A0A9P5A6D7_9HYPO</name>
<reference evidence="2" key="1">
    <citation type="journal article" date="2017" name="Mycologia">
        <title>Fusarium algeriense, sp. nov., a novel toxigenic crown rot pathogen of durum wheat from Algeria is nested in the Fusarium burgessii species complex.</title>
        <authorList>
            <person name="Laraba I."/>
            <person name="Keddad A."/>
            <person name="Boureghda H."/>
            <person name="Abdallah N."/>
            <person name="Vaughan M.M."/>
            <person name="Proctor R.H."/>
            <person name="Busman M."/>
            <person name="O'Donnell K."/>
        </authorList>
    </citation>
    <scope>NUCLEOTIDE SEQUENCE</scope>
    <source>
        <strain evidence="2">NRRL 25174</strain>
    </source>
</reference>
<protein>
    <submittedName>
        <fullName evidence="2">Glutathione S-transferase</fullName>
    </submittedName>
</protein>
<dbReference type="Proteomes" id="UP000730481">
    <property type="component" value="Unassembled WGS sequence"/>
</dbReference>
<dbReference type="Gene3D" id="1.20.1050.10">
    <property type="match status" value="1"/>
</dbReference>
<dbReference type="Pfam" id="PF22041">
    <property type="entry name" value="GST_C_7"/>
    <property type="match status" value="1"/>
</dbReference>
<dbReference type="EMBL" id="PVQB02000900">
    <property type="protein sequence ID" value="KAF4333125.1"/>
    <property type="molecule type" value="Genomic_DNA"/>
</dbReference>
<evidence type="ECO:0000259" key="1">
    <source>
        <dbReference type="Pfam" id="PF22041"/>
    </source>
</evidence>
<accession>A0A9P5A6D7</accession>
<organism evidence="2 3">
    <name type="scientific">Fusarium beomiforme</name>
    <dbReference type="NCBI Taxonomy" id="44412"/>
    <lineage>
        <taxon>Eukaryota</taxon>
        <taxon>Fungi</taxon>
        <taxon>Dikarya</taxon>
        <taxon>Ascomycota</taxon>
        <taxon>Pezizomycotina</taxon>
        <taxon>Sordariomycetes</taxon>
        <taxon>Hypocreomycetidae</taxon>
        <taxon>Hypocreales</taxon>
        <taxon>Nectriaceae</taxon>
        <taxon>Fusarium</taxon>
        <taxon>Fusarium burgessii species complex</taxon>
    </lineage>
</organism>
<dbReference type="OrthoDB" id="4951845at2759"/>
<proteinExistence type="predicted"/>